<organism evidence="16 17">
    <name type="scientific">Vogesella oryzagri</name>
    <dbReference type="NCBI Taxonomy" id="3160864"/>
    <lineage>
        <taxon>Bacteria</taxon>
        <taxon>Pseudomonadati</taxon>
        <taxon>Pseudomonadota</taxon>
        <taxon>Betaproteobacteria</taxon>
        <taxon>Neisseriales</taxon>
        <taxon>Chromobacteriaceae</taxon>
        <taxon>Vogesella</taxon>
    </lineage>
</organism>
<evidence type="ECO:0000256" key="9">
    <source>
        <dbReference type="ARBA" id="ARBA00016808"/>
    </source>
</evidence>
<evidence type="ECO:0000256" key="6">
    <source>
        <dbReference type="ARBA" id="ARBA00004496"/>
    </source>
</evidence>
<keyword evidence="17" id="KW-1185">Reference proteome</keyword>
<comment type="cofactor">
    <cofactor evidence="5">
        <name>Zn(2+)</name>
        <dbReference type="ChEBI" id="CHEBI:29105"/>
    </cofactor>
</comment>
<dbReference type="SUPFAM" id="SSF63829">
    <property type="entry name" value="Calcium-dependent phosphotriesterase"/>
    <property type="match status" value="1"/>
</dbReference>
<dbReference type="InterPro" id="IPR008367">
    <property type="entry name" value="Regucalcin"/>
</dbReference>
<evidence type="ECO:0000256" key="10">
    <source>
        <dbReference type="ARBA" id="ARBA00022490"/>
    </source>
</evidence>
<keyword evidence="10" id="KW-0963">Cytoplasm</keyword>
<evidence type="ECO:0000313" key="17">
    <source>
        <dbReference type="Proteomes" id="UP001433638"/>
    </source>
</evidence>
<dbReference type="RefSeq" id="WP_349588629.1">
    <property type="nucleotide sequence ID" value="NZ_JBEFLD010000006.1"/>
</dbReference>
<keyword evidence="13" id="KW-0106">Calcium</keyword>
<dbReference type="GO" id="GO:0016787">
    <property type="term" value="F:hydrolase activity"/>
    <property type="evidence" value="ECO:0007669"/>
    <property type="project" value="UniProtKB-KW"/>
</dbReference>
<comment type="subcellular location">
    <subcellularLocation>
        <location evidence="6">Cytoplasm</location>
    </subcellularLocation>
</comment>
<comment type="cofactor">
    <cofactor evidence="4">
        <name>Mg(2+)</name>
        <dbReference type="ChEBI" id="CHEBI:18420"/>
    </cofactor>
</comment>
<accession>A0ABV1M5R9</accession>
<evidence type="ECO:0000256" key="13">
    <source>
        <dbReference type="ARBA" id="ARBA00022837"/>
    </source>
</evidence>
<feature type="domain" description="SMP-30/Gluconolactonase/LRE-like region" evidence="15">
    <location>
        <begin position="20"/>
        <end position="263"/>
    </location>
</feature>
<proteinExistence type="inferred from homology"/>
<comment type="cofactor">
    <cofactor evidence="3">
        <name>Mn(2+)</name>
        <dbReference type="ChEBI" id="CHEBI:29035"/>
    </cofactor>
</comment>
<evidence type="ECO:0000259" key="15">
    <source>
        <dbReference type="Pfam" id="PF08450"/>
    </source>
</evidence>
<evidence type="ECO:0000256" key="12">
    <source>
        <dbReference type="ARBA" id="ARBA00022801"/>
    </source>
</evidence>
<protein>
    <recommendedName>
        <fullName evidence="9">Regucalcin</fullName>
        <ecNumber evidence="8">3.1.1.17</ecNumber>
    </recommendedName>
    <alternativeName>
        <fullName evidence="14">Gluconolactonase</fullName>
    </alternativeName>
</protein>
<evidence type="ECO:0000256" key="3">
    <source>
        <dbReference type="ARBA" id="ARBA00001936"/>
    </source>
</evidence>
<evidence type="ECO:0000256" key="7">
    <source>
        <dbReference type="ARBA" id="ARBA00008853"/>
    </source>
</evidence>
<evidence type="ECO:0000256" key="2">
    <source>
        <dbReference type="ARBA" id="ARBA00001913"/>
    </source>
</evidence>
<evidence type="ECO:0000256" key="1">
    <source>
        <dbReference type="ARBA" id="ARBA00001589"/>
    </source>
</evidence>
<reference evidence="16" key="1">
    <citation type="submission" date="2024-06" db="EMBL/GenBank/DDBJ databases">
        <title>Genome sequence of Vogesella sp. MAHUQ-64.</title>
        <authorList>
            <person name="Huq M.A."/>
        </authorList>
    </citation>
    <scope>NUCLEOTIDE SEQUENCE</scope>
    <source>
        <strain evidence="16">MAHUQ-64</strain>
    </source>
</reference>
<dbReference type="PRINTS" id="PR01791">
    <property type="entry name" value="REGUCALCIN"/>
</dbReference>
<comment type="cofactor">
    <cofactor evidence="2">
        <name>Ca(2+)</name>
        <dbReference type="ChEBI" id="CHEBI:29108"/>
    </cofactor>
</comment>
<evidence type="ECO:0000256" key="4">
    <source>
        <dbReference type="ARBA" id="ARBA00001946"/>
    </source>
</evidence>
<keyword evidence="12 16" id="KW-0378">Hydrolase</keyword>
<dbReference type="InterPro" id="IPR011042">
    <property type="entry name" value="6-blade_b-propeller_TolB-like"/>
</dbReference>
<dbReference type="PANTHER" id="PTHR10907:SF47">
    <property type="entry name" value="REGUCALCIN"/>
    <property type="match status" value="1"/>
</dbReference>
<dbReference type="PRINTS" id="PR01790">
    <property type="entry name" value="SMP30FAMILY"/>
</dbReference>
<dbReference type="EC" id="3.1.1.17" evidence="8"/>
<evidence type="ECO:0000256" key="5">
    <source>
        <dbReference type="ARBA" id="ARBA00001947"/>
    </source>
</evidence>
<dbReference type="EMBL" id="JBEFLD010000006">
    <property type="protein sequence ID" value="MEQ6291579.1"/>
    <property type="molecule type" value="Genomic_DNA"/>
</dbReference>
<dbReference type="InterPro" id="IPR013658">
    <property type="entry name" value="SGL"/>
</dbReference>
<evidence type="ECO:0000256" key="8">
    <source>
        <dbReference type="ARBA" id="ARBA00013227"/>
    </source>
</evidence>
<keyword evidence="11" id="KW-0479">Metal-binding</keyword>
<sequence length="298" mass="32607">MATGELMTGVRLLHEARAVLGEGLYWLAAEARLYFVDIRQRTVQALQPDGGDCRQWQLPDLVGWVIPRRQGGWVAGMRDGFALLQLGDEASLQPIANPHPGQPGMRLNDACAWRDGSIFAGSMSDRDPAGAHGRLYRLQPDLRWQVVDSGYHICNGPCFSPDGQLMYHTDSFLRTIYRYRLAADGTPAGREVWKVFTPQEGYPDGMTVDAEGCLWVAHWEGGCVSRFAPDGSLLRRIRLPVSLVTNVTFFGAQLERLAVTTARDGLDAATLAAQPLAGALFEIDTLGVRGLPPAQFGG</sequence>
<evidence type="ECO:0000256" key="11">
    <source>
        <dbReference type="ARBA" id="ARBA00022723"/>
    </source>
</evidence>
<gene>
    <name evidence="16" type="ORF">ABNW52_13255</name>
</gene>
<dbReference type="Proteomes" id="UP001433638">
    <property type="component" value="Unassembled WGS sequence"/>
</dbReference>
<comment type="catalytic activity">
    <reaction evidence="1">
        <text>D-glucono-1,5-lactone + H2O = D-gluconate + H(+)</text>
        <dbReference type="Rhea" id="RHEA:10440"/>
        <dbReference type="ChEBI" id="CHEBI:15377"/>
        <dbReference type="ChEBI" id="CHEBI:15378"/>
        <dbReference type="ChEBI" id="CHEBI:16217"/>
        <dbReference type="ChEBI" id="CHEBI:18391"/>
        <dbReference type="EC" id="3.1.1.17"/>
    </reaction>
</comment>
<dbReference type="Pfam" id="PF08450">
    <property type="entry name" value="SGL"/>
    <property type="match status" value="1"/>
</dbReference>
<dbReference type="Gene3D" id="2.120.10.30">
    <property type="entry name" value="TolB, C-terminal domain"/>
    <property type="match status" value="1"/>
</dbReference>
<comment type="similarity">
    <text evidence="7">Belongs to the SMP-30/CGR1 family.</text>
</comment>
<evidence type="ECO:0000256" key="14">
    <source>
        <dbReference type="ARBA" id="ARBA00032464"/>
    </source>
</evidence>
<evidence type="ECO:0000313" key="16">
    <source>
        <dbReference type="EMBL" id="MEQ6291579.1"/>
    </source>
</evidence>
<name>A0ABV1M5R9_9NEIS</name>
<dbReference type="PANTHER" id="PTHR10907">
    <property type="entry name" value="REGUCALCIN"/>
    <property type="match status" value="1"/>
</dbReference>
<comment type="caution">
    <text evidence="16">The sequence shown here is derived from an EMBL/GenBank/DDBJ whole genome shotgun (WGS) entry which is preliminary data.</text>
</comment>
<dbReference type="InterPro" id="IPR005511">
    <property type="entry name" value="SMP-30"/>
</dbReference>